<evidence type="ECO:0000313" key="10">
    <source>
        <dbReference type="EMBL" id="TLE00610.1"/>
    </source>
</evidence>
<dbReference type="GO" id="GO:0046872">
    <property type="term" value="F:metal ion binding"/>
    <property type="evidence" value="ECO:0007669"/>
    <property type="project" value="UniProtKB-KW"/>
</dbReference>
<dbReference type="PANTHER" id="PTHR47153">
    <property type="entry name" value="LACTATE UTILIZATION PROTEIN B"/>
    <property type="match status" value="1"/>
</dbReference>
<reference evidence="9 12" key="2">
    <citation type="submission" date="2018-06" db="EMBL/GenBank/DDBJ databases">
        <authorList>
            <consortium name="Pathogen Informatics"/>
            <person name="Doyle S."/>
        </authorList>
    </citation>
    <scope>NUCLEOTIDE SEQUENCE [LARGE SCALE GENOMIC DNA]</scope>
    <source>
        <strain evidence="9 12">NCTC12714</strain>
    </source>
</reference>
<dbReference type="InterPro" id="IPR037171">
    <property type="entry name" value="NagB/RpiA_transferase-like"/>
</dbReference>
<dbReference type="RefSeq" id="WP_034557712.1">
    <property type="nucleotide sequence ID" value="NZ_FZML01000015.1"/>
</dbReference>
<dbReference type="AlphaFoldDB" id="A0A099U0J0"/>
<keyword evidence="4" id="KW-0677">Repeat</keyword>
<dbReference type="Pfam" id="PF13183">
    <property type="entry name" value="Fer4_8"/>
    <property type="match status" value="1"/>
</dbReference>
<evidence type="ECO:0000256" key="3">
    <source>
        <dbReference type="ARBA" id="ARBA00022723"/>
    </source>
</evidence>
<dbReference type="EMBL" id="JRPD02000006">
    <property type="protein sequence ID" value="TLE00610.1"/>
    <property type="molecule type" value="Genomic_DNA"/>
</dbReference>
<dbReference type="Gene3D" id="1.10.1060.10">
    <property type="entry name" value="Alpha-helical ferredoxin"/>
    <property type="match status" value="1"/>
</dbReference>
<keyword evidence="12" id="KW-1185">Reference proteome</keyword>
<evidence type="ECO:0000256" key="1">
    <source>
        <dbReference type="ARBA" id="ARBA00022448"/>
    </source>
</evidence>
<dbReference type="NCBIfam" id="TIGR00273">
    <property type="entry name" value="LutB/LldF family L-lactate oxidation iron-sulfur protein"/>
    <property type="match status" value="1"/>
</dbReference>
<evidence type="ECO:0000259" key="8">
    <source>
        <dbReference type="PROSITE" id="PS51379"/>
    </source>
</evidence>
<accession>A0A099U0J0</accession>
<keyword evidence="5" id="KW-0249">Electron transport</keyword>
<dbReference type="InterPro" id="IPR004452">
    <property type="entry name" value="LutB/LldF"/>
</dbReference>
<evidence type="ECO:0000313" key="9">
    <source>
        <dbReference type="EMBL" id="STQ85627.1"/>
    </source>
</evidence>
<dbReference type="Proteomes" id="UP000029922">
    <property type="component" value="Unassembled WGS sequence"/>
</dbReference>
<dbReference type="PANTHER" id="PTHR47153:SF2">
    <property type="entry name" value="LACTATE UTILIZATION PROTEIN B"/>
    <property type="match status" value="1"/>
</dbReference>
<sequence length="487" mass="54823">MSANLYHSDKEYQDSIVTHLGDSQLRVNLKTSMDTLKSNRHKLINTRYRNWEGLRDVGKQIKQKALKNLPELLERFESKAKERGINVHWAKDSKEANEIIFNLAKQKGITTILKGKSMASEEIHLNAYFKEKGIKAIETDLGELIIQLINEPPVHIVVPAIHKNRNQIGEIFAKNLKVKFTNVPEELNGIARSYLRKEFKNFKMGLTGVNFAIANEGAIWLLENEGNGRMSSTACDIHVAICGIEKIVESFEDACILDTLLVPSATGAPITCYNNIISGPRKPNELDGPKEVHVILLDNNRSNMLSQPHFHEALSCIRCGTCLNHCPVYDKIGGHSYLVTYPGPIGEVISPQIFGLDNCGYMTNLCSLCGRCSEKCPVKIPLAELIRDLRSEKVGQGRGKVIGYMNTRRDSKEQKMMTEFSKVATSGIKWRIGFKLLHIASPFIKFFAQMQIAKRSIFGKWLLNHDLPELNGNLHAKVKRLKGVIYE</sequence>
<dbReference type="InterPro" id="IPR017900">
    <property type="entry name" value="4Fe4S_Fe_S_CS"/>
</dbReference>
<dbReference type="PROSITE" id="PS51379">
    <property type="entry name" value="4FE4S_FER_2"/>
    <property type="match status" value="1"/>
</dbReference>
<keyword evidence="6" id="KW-0408">Iron</keyword>
<keyword evidence="7" id="KW-0411">Iron-sulfur</keyword>
<evidence type="ECO:0000256" key="7">
    <source>
        <dbReference type="ARBA" id="ARBA00023014"/>
    </source>
</evidence>
<dbReference type="OrthoDB" id="5289041at2"/>
<dbReference type="SUPFAM" id="SSF100950">
    <property type="entry name" value="NagB/RpiA/CoA transferase-like"/>
    <property type="match status" value="1"/>
</dbReference>
<evidence type="ECO:0000256" key="6">
    <source>
        <dbReference type="ARBA" id="ARBA00023004"/>
    </source>
</evidence>
<evidence type="ECO:0000313" key="12">
    <source>
        <dbReference type="Proteomes" id="UP000255139"/>
    </source>
</evidence>
<gene>
    <name evidence="9" type="primary">lutB</name>
    <name evidence="10" type="ORF">LS73_004165</name>
    <name evidence="9" type="ORF">NCTC12714_00413</name>
</gene>
<evidence type="ECO:0000256" key="4">
    <source>
        <dbReference type="ARBA" id="ARBA00022737"/>
    </source>
</evidence>
<keyword evidence="3" id="KW-0479">Metal-binding</keyword>
<keyword evidence="1" id="KW-0813">Transport</keyword>
<keyword evidence="2" id="KW-0004">4Fe-4S</keyword>
<evidence type="ECO:0000313" key="11">
    <source>
        <dbReference type="Proteomes" id="UP000029922"/>
    </source>
</evidence>
<dbReference type="Pfam" id="PF02589">
    <property type="entry name" value="LUD_dom"/>
    <property type="match status" value="1"/>
</dbReference>
<organism evidence="9 12">
    <name type="scientific">Helicobacter muridarum</name>
    <dbReference type="NCBI Taxonomy" id="216"/>
    <lineage>
        <taxon>Bacteria</taxon>
        <taxon>Pseudomonadati</taxon>
        <taxon>Campylobacterota</taxon>
        <taxon>Epsilonproteobacteria</taxon>
        <taxon>Campylobacterales</taxon>
        <taxon>Helicobacteraceae</taxon>
        <taxon>Helicobacter</taxon>
    </lineage>
</organism>
<dbReference type="InterPro" id="IPR024185">
    <property type="entry name" value="FTHF_cligase-like_sf"/>
</dbReference>
<dbReference type="PROSITE" id="PS00198">
    <property type="entry name" value="4FE4S_FER_1"/>
    <property type="match status" value="2"/>
</dbReference>
<proteinExistence type="predicted"/>
<dbReference type="InterPro" id="IPR003741">
    <property type="entry name" value="LUD_dom"/>
</dbReference>
<dbReference type="GO" id="GO:0006089">
    <property type="term" value="P:lactate metabolic process"/>
    <property type="evidence" value="ECO:0007669"/>
    <property type="project" value="InterPro"/>
</dbReference>
<name>A0A099U0J0_9HELI</name>
<evidence type="ECO:0000256" key="2">
    <source>
        <dbReference type="ARBA" id="ARBA00022485"/>
    </source>
</evidence>
<protein>
    <submittedName>
        <fullName evidence="10">Iron-sulfur cluster-binding protein</fullName>
    </submittedName>
    <submittedName>
        <fullName evidence="9">Putative iron-sulfur protein</fullName>
    </submittedName>
</protein>
<dbReference type="Proteomes" id="UP000255139">
    <property type="component" value="Unassembled WGS sequence"/>
</dbReference>
<reference evidence="10 11" key="1">
    <citation type="journal article" date="2014" name="Genome Announc.">
        <title>Draft genome sequences of eight enterohepatic helicobacter species isolated from both laboratory and wild rodents.</title>
        <authorList>
            <person name="Sheh A."/>
            <person name="Shen Z."/>
            <person name="Fox J.G."/>
        </authorList>
    </citation>
    <scope>NUCLEOTIDE SEQUENCE [LARGE SCALE GENOMIC DNA]</scope>
    <source>
        <strain evidence="10 11">ST1</strain>
    </source>
</reference>
<feature type="domain" description="4Fe-4S ferredoxin-type" evidence="8">
    <location>
        <begin position="306"/>
        <end position="337"/>
    </location>
</feature>
<dbReference type="InterPro" id="IPR017896">
    <property type="entry name" value="4Fe4S_Fe-S-bd"/>
</dbReference>
<dbReference type="STRING" id="216.LS73_03885"/>
<dbReference type="EMBL" id="UGJE01000002">
    <property type="protein sequence ID" value="STQ85627.1"/>
    <property type="molecule type" value="Genomic_DNA"/>
</dbReference>
<evidence type="ECO:0000256" key="5">
    <source>
        <dbReference type="ARBA" id="ARBA00022982"/>
    </source>
</evidence>
<dbReference type="Gene3D" id="3.40.50.10420">
    <property type="entry name" value="NagB/RpiA/CoA transferase-like"/>
    <property type="match status" value="1"/>
</dbReference>
<dbReference type="SUPFAM" id="SSF46548">
    <property type="entry name" value="alpha-helical ferredoxin"/>
    <property type="match status" value="1"/>
</dbReference>
<dbReference type="InterPro" id="IPR009051">
    <property type="entry name" value="Helical_ferredxn"/>
</dbReference>
<dbReference type="Pfam" id="PF11870">
    <property type="entry name" value="LutB_C"/>
    <property type="match status" value="1"/>
</dbReference>
<dbReference type="InterPro" id="IPR024569">
    <property type="entry name" value="LutB_C"/>
</dbReference>
<dbReference type="GO" id="GO:0051539">
    <property type="term" value="F:4 iron, 4 sulfur cluster binding"/>
    <property type="evidence" value="ECO:0007669"/>
    <property type="project" value="UniProtKB-KW"/>
</dbReference>